<dbReference type="RefSeq" id="XP_062783089.1">
    <property type="nucleotide sequence ID" value="XM_062927038.1"/>
</dbReference>
<dbReference type="GO" id="GO:0016491">
    <property type="term" value="F:oxidoreductase activity"/>
    <property type="evidence" value="ECO:0007669"/>
    <property type="project" value="UniProtKB-KW"/>
</dbReference>
<dbReference type="GO" id="GO:0005737">
    <property type="term" value="C:cytoplasm"/>
    <property type="evidence" value="ECO:0007669"/>
    <property type="project" value="TreeGrafter"/>
</dbReference>
<keyword evidence="1" id="KW-0560">Oxidoreductase</keyword>
<proteinExistence type="predicted"/>
<evidence type="ECO:0000313" key="5">
    <source>
        <dbReference type="Proteomes" id="UP001322277"/>
    </source>
</evidence>
<dbReference type="PANTHER" id="PTHR43625">
    <property type="entry name" value="AFLATOXIN B1 ALDEHYDE REDUCTASE"/>
    <property type="match status" value="1"/>
</dbReference>
<accession>A0AAX4IRW0</accession>
<dbReference type="InterPro" id="IPR050791">
    <property type="entry name" value="Aldo-Keto_reductase"/>
</dbReference>
<feature type="domain" description="NADP-dependent oxidoreductase" evidence="3">
    <location>
        <begin position="68"/>
        <end position="369"/>
    </location>
</feature>
<dbReference type="KEGG" id="cdet:87947382"/>
<keyword evidence="5" id="KW-1185">Reference proteome</keyword>
<dbReference type="Gene3D" id="3.20.20.100">
    <property type="entry name" value="NADP-dependent oxidoreductase domain"/>
    <property type="match status" value="1"/>
</dbReference>
<dbReference type="AlphaFoldDB" id="A0AAX4IRW0"/>
<organism evidence="4 5">
    <name type="scientific">Colletotrichum destructivum</name>
    <dbReference type="NCBI Taxonomy" id="34406"/>
    <lineage>
        <taxon>Eukaryota</taxon>
        <taxon>Fungi</taxon>
        <taxon>Dikarya</taxon>
        <taxon>Ascomycota</taxon>
        <taxon>Pezizomycotina</taxon>
        <taxon>Sordariomycetes</taxon>
        <taxon>Hypocreomycetidae</taxon>
        <taxon>Glomerellales</taxon>
        <taxon>Glomerellaceae</taxon>
        <taxon>Colletotrichum</taxon>
        <taxon>Colletotrichum destructivum species complex</taxon>
    </lineage>
</organism>
<dbReference type="GeneID" id="87947382"/>
<dbReference type="PANTHER" id="PTHR43625:SF40">
    <property type="entry name" value="ALDO-KETO REDUCTASE YAKC [NADP(+)]"/>
    <property type="match status" value="1"/>
</dbReference>
<evidence type="ECO:0000256" key="2">
    <source>
        <dbReference type="SAM" id="MobiDB-lite"/>
    </source>
</evidence>
<dbReference type="InterPro" id="IPR023210">
    <property type="entry name" value="NADP_OxRdtase_dom"/>
</dbReference>
<protein>
    <submittedName>
        <fullName evidence="4">NADP-dependent oxidoreductase domain-containing protein</fullName>
    </submittedName>
</protein>
<name>A0AAX4IRW0_9PEZI</name>
<dbReference type="SUPFAM" id="SSF51430">
    <property type="entry name" value="NAD(P)-linked oxidoreductase"/>
    <property type="match status" value="1"/>
</dbReference>
<dbReference type="Pfam" id="PF00248">
    <property type="entry name" value="Aldo_ket_red"/>
    <property type="match status" value="1"/>
</dbReference>
<dbReference type="EMBL" id="CP137311">
    <property type="protein sequence ID" value="WQF85868.1"/>
    <property type="molecule type" value="Genomic_DNA"/>
</dbReference>
<reference evidence="5" key="1">
    <citation type="journal article" date="2023" name="bioRxiv">
        <title>Complete genome of the Medicago anthracnose fungus, Colletotrichum destructivum, reveals a mini-chromosome-like region within a core chromosome.</title>
        <authorList>
            <person name="Lapalu N."/>
            <person name="Simon A."/>
            <person name="Lu A."/>
            <person name="Plaumann P.-L."/>
            <person name="Amselem J."/>
            <person name="Pigne S."/>
            <person name="Auger A."/>
            <person name="Koch C."/>
            <person name="Dallery J.-F."/>
            <person name="O'Connell R.J."/>
        </authorList>
    </citation>
    <scope>NUCLEOTIDE SEQUENCE [LARGE SCALE GENOMIC DNA]</scope>
    <source>
        <strain evidence="5">CBS 520.97</strain>
    </source>
</reference>
<gene>
    <name evidence="4" type="ORF">CDEST_10882</name>
</gene>
<evidence type="ECO:0000256" key="1">
    <source>
        <dbReference type="ARBA" id="ARBA00023002"/>
    </source>
</evidence>
<dbReference type="Proteomes" id="UP001322277">
    <property type="component" value="Chromosome 7"/>
</dbReference>
<sequence length="392" mass="43308">MSWSCIKLASVPCTEIPFSKNRSNSHPSPLLPITISPAPQPTTKDNMSPPASLPARRLAKTGPEITAIGVGLMGLSVAYGKPLPDEERLAFLDRAWELGATNWDTADAYGDNEDVLGKWFARHPERRADIFLASKFGLRVVFGDAGSYSLKIDSSPAYCREACERSLQRLRVDSIDLYYVHRLDEVTPIEKTIEEMVKLKNEGKIKYLGISECSSATLRRAHAVHPISAVQVEYNPWSLEIEGAAGTNLLQTCRELGVTVFAYSPLGRGIMTGRFRSVDDFDAEDVRRQMPRYAGDNFRKNTELVDKFAAIGKERHGCTAGQLTLAWLLAQGEDVIPIPGTKRVEFLEENIGALKVALGKEEEKELRRLVDEADVQGERGALLGNYSDSPAL</sequence>
<evidence type="ECO:0000313" key="4">
    <source>
        <dbReference type="EMBL" id="WQF85868.1"/>
    </source>
</evidence>
<dbReference type="InterPro" id="IPR036812">
    <property type="entry name" value="NAD(P)_OxRdtase_dom_sf"/>
</dbReference>
<evidence type="ECO:0000259" key="3">
    <source>
        <dbReference type="Pfam" id="PF00248"/>
    </source>
</evidence>
<feature type="region of interest" description="Disordered" evidence="2">
    <location>
        <begin position="17"/>
        <end position="54"/>
    </location>
</feature>